<proteinExistence type="predicted"/>
<organism evidence="1 2">
    <name type="scientific">Salinimonas sediminis</name>
    <dbReference type="NCBI Taxonomy" id="2303538"/>
    <lineage>
        <taxon>Bacteria</taxon>
        <taxon>Pseudomonadati</taxon>
        <taxon>Pseudomonadota</taxon>
        <taxon>Gammaproteobacteria</taxon>
        <taxon>Alteromonadales</taxon>
        <taxon>Alteromonadaceae</taxon>
        <taxon>Alteromonas/Salinimonas group</taxon>
        <taxon>Salinimonas</taxon>
    </lineage>
</organism>
<reference evidence="1 2" key="1">
    <citation type="submission" date="2018-08" db="EMBL/GenBank/DDBJ databases">
        <title>Salinimonas sediminis sp. nov., a piezophilic bacterium isolated from a deep-sea sediment sample from the New Britain Trench.</title>
        <authorList>
            <person name="Cao J."/>
        </authorList>
    </citation>
    <scope>NUCLEOTIDE SEQUENCE [LARGE SCALE GENOMIC DNA]</scope>
    <source>
        <strain evidence="1 2">N102</strain>
    </source>
</reference>
<protein>
    <submittedName>
        <fullName evidence="1">Glutaredoxin family protein</fullName>
    </submittedName>
</protein>
<gene>
    <name evidence="1" type="ORF">D0Y50_09480</name>
</gene>
<dbReference type="Pfam" id="PF05768">
    <property type="entry name" value="Glrx-like"/>
    <property type="match status" value="1"/>
</dbReference>
<dbReference type="Gene3D" id="3.40.30.10">
    <property type="entry name" value="Glutaredoxin"/>
    <property type="match status" value="1"/>
</dbReference>
<evidence type="ECO:0000313" key="2">
    <source>
        <dbReference type="Proteomes" id="UP000262073"/>
    </source>
</evidence>
<dbReference type="OrthoDB" id="8537427at2"/>
<dbReference type="InterPro" id="IPR008554">
    <property type="entry name" value="Glutaredoxin-like"/>
</dbReference>
<dbReference type="Proteomes" id="UP000262073">
    <property type="component" value="Chromosome"/>
</dbReference>
<dbReference type="RefSeq" id="WP_108568045.1">
    <property type="nucleotide sequence ID" value="NZ_CP031769.1"/>
</dbReference>
<evidence type="ECO:0000313" key="1">
    <source>
        <dbReference type="EMBL" id="AXR06579.1"/>
    </source>
</evidence>
<sequence>MNIVLFGGPACTLCDNARTMLQQCPGQITIKSVNVRQDNALYHAYGARIPVIQRSDNHAELAWPFSQNELESFLQ</sequence>
<dbReference type="KEGG" id="salm:D0Y50_09480"/>
<accession>A0A346NM22</accession>
<dbReference type="EMBL" id="CP031769">
    <property type="protein sequence ID" value="AXR06579.1"/>
    <property type="molecule type" value="Genomic_DNA"/>
</dbReference>
<dbReference type="SUPFAM" id="SSF52833">
    <property type="entry name" value="Thioredoxin-like"/>
    <property type="match status" value="1"/>
</dbReference>
<dbReference type="InterPro" id="IPR036249">
    <property type="entry name" value="Thioredoxin-like_sf"/>
</dbReference>
<dbReference type="AlphaFoldDB" id="A0A346NM22"/>
<keyword evidence="2" id="KW-1185">Reference proteome</keyword>
<name>A0A346NM22_9ALTE</name>